<gene>
    <name evidence="1" type="ORF">NS334_16695</name>
</gene>
<sequence>MRRTRQLLQANGNFFIGWRLHVRIVMIPRESVYARLTMVYRDKKDITCHAFSNDHRHLKRTAP</sequence>
<dbReference type="EMBL" id="LDTB01000184">
    <property type="protein sequence ID" value="KTT65736.1"/>
    <property type="molecule type" value="Genomic_DNA"/>
</dbReference>
<dbReference type="Proteomes" id="UP000074310">
    <property type="component" value="Unassembled WGS sequence"/>
</dbReference>
<reference evidence="1 2" key="1">
    <citation type="journal article" date="2016" name="Front. Microbiol.">
        <title>Genomic Resource of Rice Seed Associated Bacteria.</title>
        <authorList>
            <person name="Midha S."/>
            <person name="Bansal K."/>
            <person name="Sharma S."/>
            <person name="Kumar N."/>
            <person name="Patil P.P."/>
            <person name="Chaudhry V."/>
            <person name="Patil P.B."/>
        </authorList>
    </citation>
    <scope>NUCLEOTIDE SEQUENCE [LARGE SCALE GENOMIC DNA]</scope>
    <source>
        <strain evidence="1 2">NS334</strain>
    </source>
</reference>
<accession>A0A147HRW8</accession>
<dbReference type="AlphaFoldDB" id="A0A147HRW8"/>
<protein>
    <submittedName>
        <fullName evidence="1">Uncharacterized protein</fullName>
    </submittedName>
</protein>
<organism evidence="1 2">
    <name type="scientific">Sphingomonas endophytica</name>
    <dbReference type="NCBI Taxonomy" id="869719"/>
    <lineage>
        <taxon>Bacteria</taxon>
        <taxon>Pseudomonadati</taxon>
        <taxon>Pseudomonadota</taxon>
        <taxon>Alphaproteobacteria</taxon>
        <taxon>Sphingomonadales</taxon>
        <taxon>Sphingomonadaceae</taxon>
        <taxon>Sphingomonas</taxon>
    </lineage>
</organism>
<name>A0A147HRW8_9SPHN</name>
<comment type="caution">
    <text evidence="1">The sequence shown here is derived from an EMBL/GenBank/DDBJ whole genome shotgun (WGS) entry which is preliminary data.</text>
</comment>
<evidence type="ECO:0000313" key="1">
    <source>
        <dbReference type="EMBL" id="KTT65736.1"/>
    </source>
</evidence>
<evidence type="ECO:0000313" key="2">
    <source>
        <dbReference type="Proteomes" id="UP000074310"/>
    </source>
</evidence>
<proteinExistence type="predicted"/>
<keyword evidence="2" id="KW-1185">Reference proteome</keyword>